<feature type="transmembrane region" description="Helical" evidence="7">
    <location>
        <begin position="150"/>
        <end position="169"/>
    </location>
</feature>
<evidence type="ECO:0000313" key="9">
    <source>
        <dbReference type="EMBL" id="MCD1654384.1"/>
    </source>
</evidence>
<organism evidence="9 10">
    <name type="scientific">Teretinema zuelzerae</name>
    <dbReference type="NCBI Taxonomy" id="156"/>
    <lineage>
        <taxon>Bacteria</taxon>
        <taxon>Pseudomonadati</taxon>
        <taxon>Spirochaetota</taxon>
        <taxon>Spirochaetia</taxon>
        <taxon>Spirochaetales</taxon>
        <taxon>Treponemataceae</taxon>
        <taxon>Teretinema</taxon>
    </lineage>
</organism>
<dbReference type="GO" id="GO:0006508">
    <property type="term" value="P:proteolysis"/>
    <property type="evidence" value="ECO:0007669"/>
    <property type="project" value="UniProtKB-KW"/>
</dbReference>
<keyword evidence="5 7" id="KW-1133">Transmembrane helix</keyword>
<keyword evidence="9" id="KW-0645">Protease</keyword>
<evidence type="ECO:0000256" key="6">
    <source>
        <dbReference type="ARBA" id="ARBA00023136"/>
    </source>
</evidence>
<feature type="transmembrane region" description="Helical" evidence="7">
    <location>
        <begin position="20"/>
        <end position="39"/>
    </location>
</feature>
<protein>
    <submittedName>
        <fullName evidence="9">Rhomboid family intramembrane serine protease</fullName>
    </submittedName>
</protein>
<comment type="caution">
    <text evidence="9">The sequence shown here is derived from an EMBL/GenBank/DDBJ whole genome shotgun (WGS) entry which is preliminary data.</text>
</comment>
<keyword evidence="4" id="KW-0378">Hydrolase</keyword>
<dbReference type="RefSeq" id="WP_230754577.1">
    <property type="nucleotide sequence ID" value="NZ_JAINWA010000001.1"/>
</dbReference>
<evidence type="ECO:0000256" key="4">
    <source>
        <dbReference type="ARBA" id="ARBA00022801"/>
    </source>
</evidence>
<feature type="transmembrane region" description="Helical" evidence="7">
    <location>
        <begin position="124"/>
        <end position="143"/>
    </location>
</feature>
<evidence type="ECO:0000259" key="8">
    <source>
        <dbReference type="Pfam" id="PF01694"/>
    </source>
</evidence>
<evidence type="ECO:0000256" key="1">
    <source>
        <dbReference type="ARBA" id="ARBA00004141"/>
    </source>
</evidence>
<evidence type="ECO:0000256" key="2">
    <source>
        <dbReference type="ARBA" id="ARBA00009045"/>
    </source>
</evidence>
<dbReference type="EMBL" id="JAINWA010000001">
    <property type="protein sequence ID" value="MCD1654384.1"/>
    <property type="molecule type" value="Genomic_DNA"/>
</dbReference>
<evidence type="ECO:0000256" key="5">
    <source>
        <dbReference type="ARBA" id="ARBA00022989"/>
    </source>
</evidence>
<name>A0AAE3EGN8_9SPIR</name>
<keyword evidence="10" id="KW-1185">Reference proteome</keyword>
<keyword evidence="3 7" id="KW-0812">Transmembrane</keyword>
<feature type="transmembrane region" description="Helical" evidence="7">
    <location>
        <begin position="98"/>
        <end position="118"/>
    </location>
</feature>
<reference evidence="9" key="1">
    <citation type="submission" date="2021-08" db="EMBL/GenBank/DDBJ databases">
        <title>Comparative analyses of Brucepasteria parasyntrophica and Teretinema zuelzerae.</title>
        <authorList>
            <person name="Song Y."/>
            <person name="Brune A."/>
        </authorList>
    </citation>
    <scope>NUCLEOTIDE SEQUENCE</scope>
    <source>
        <strain evidence="9">DSM 1903</strain>
    </source>
</reference>
<dbReference type="PANTHER" id="PTHR43731:SF14">
    <property type="entry name" value="PRESENILIN-ASSOCIATED RHOMBOID-LIKE PROTEIN, MITOCHONDRIAL"/>
    <property type="match status" value="1"/>
</dbReference>
<dbReference type="Gene3D" id="1.20.1540.10">
    <property type="entry name" value="Rhomboid-like"/>
    <property type="match status" value="1"/>
</dbReference>
<dbReference type="SUPFAM" id="SSF144091">
    <property type="entry name" value="Rhomboid-like"/>
    <property type="match status" value="1"/>
</dbReference>
<dbReference type="InterPro" id="IPR022764">
    <property type="entry name" value="Peptidase_S54_rhomboid_dom"/>
</dbReference>
<comment type="similarity">
    <text evidence="2">Belongs to the peptidase S54 family.</text>
</comment>
<dbReference type="Pfam" id="PF01694">
    <property type="entry name" value="Rhomboid"/>
    <property type="match status" value="1"/>
</dbReference>
<accession>A0AAE3EGN8</accession>
<proteinExistence type="inferred from homology"/>
<feature type="transmembrane region" description="Helical" evidence="7">
    <location>
        <begin position="59"/>
        <end position="86"/>
    </location>
</feature>
<evidence type="ECO:0000256" key="7">
    <source>
        <dbReference type="SAM" id="Phobius"/>
    </source>
</evidence>
<sequence length="213" mass="24201">MSFFSFMQKRLRWSYWNAALLLIAVNIGVFMLTSMNYRLTQYLALNPLLMLRQGMWWQVFTYQFVHGGTGHLLSNMIGLFFFGAMLERHRSFGSSEFLLFYLVSGTLSGIASFFVYWITGTWFVFLMGASGAVFAVLFVYAVVYPRSTIYLMGFVPVPAPLLVIGYAGIEVFSLISGSNSGIAHGTHLFGFGFAWLYCRTRLGIKPLQAWRNM</sequence>
<gene>
    <name evidence="9" type="ORF">K7J14_06655</name>
</gene>
<dbReference type="PANTHER" id="PTHR43731">
    <property type="entry name" value="RHOMBOID PROTEASE"/>
    <property type="match status" value="1"/>
</dbReference>
<dbReference type="InterPro" id="IPR050925">
    <property type="entry name" value="Rhomboid_protease_S54"/>
</dbReference>
<dbReference type="Proteomes" id="UP001198163">
    <property type="component" value="Unassembled WGS sequence"/>
</dbReference>
<dbReference type="InterPro" id="IPR035952">
    <property type="entry name" value="Rhomboid-like_sf"/>
</dbReference>
<dbReference type="GO" id="GO:0004252">
    <property type="term" value="F:serine-type endopeptidase activity"/>
    <property type="evidence" value="ECO:0007669"/>
    <property type="project" value="InterPro"/>
</dbReference>
<feature type="domain" description="Peptidase S54 rhomboid" evidence="8">
    <location>
        <begin position="54"/>
        <end position="198"/>
    </location>
</feature>
<feature type="transmembrane region" description="Helical" evidence="7">
    <location>
        <begin position="181"/>
        <end position="198"/>
    </location>
</feature>
<evidence type="ECO:0000313" key="10">
    <source>
        <dbReference type="Proteomes" id="UP001198163"/>
    </source>
</evidence>
<evidence type="ECO:0000256" key="3">
    <source>
        <dbReference type="ARBA" id="ARBA00022692"/>
    </source>
</evidence>
<comment type="subcellular location">
    <subcellularLocation>
        <location evidence="1">Membrane</location>
        <topology evidence="1">Multi-pass membrane protein</topology>
    </subcellularLocation>
</comment>
<keyword evidence="6 7" id="KW-0472">Membrane</keyword>
<dbReference type="GO" id="GO:0016020">
    <property type="term" value="C:membrane"/>
    <property type="evidence" value="ECO:0007669"/>
    <property type="project" value="UniProtKB-SubCell"/>
</dbReference>
<dbReference type="AlphaFoldDB" id="A0AAE3EGN8"/>